<name>D4XVR9_9BACT</name>
<dbReference type="Gene3D" id="1.10.10.10">
    <property type="entry name" value="Winged helix-like DNA-binding domain superfamily/Winged helix DNA-binding domain"/>
    <property type="match status" value="1"/>
</dbReference>
<evidence type="ECO:0000259" key="5">
    <source>
        <dbReference type="PROSITE" id="PS51464"/>
    </source>
</evidence>
<evidence type="ECO:0000256" key="3">
    <source>
        <dbReference type="ARBA" id="ARBA00023163"/>
    </source>
</evidence>
<dbReference type="InterPro" id="IPR000281">
    <property type="entry name" value="HTH_RpiR"/>
</dbReference>
<dbReference type="eggNOG" id="COG1737">
    <property type="taxonomic scope" value="Bacteria"/>
</dbReference>
<dbReference type="PANTHER" id="PTHR30514:SF10">
    <property type="entry name" value="MURR_RPIR FAMILY TRANSCRIPTIONAL REGULATOR"/>
    <property type="match status" value="1"/>
</dbReference>
<evidence type="ECO:0000313" key="6">
    <source>
        <dbReference type="EMBL" id="EFF41554.1"/>
    </source>
</evidence>
<gene>
    <name evidence="6" type="ORF">MALL_0206</name>
</gene>
<keyword evidence="2" id="KW-0238">DNA-binding</keyword>
<dbReference type="GO" id="GO:0097367">
    <property type="term" value="F:carbohydrate derivative binding"/>
    <property type="evidence" value="ECO:0007669"/>
    <property type="project" value="InterPro"/>
</dbReference>
<dbReference type="GO" id="GO:0003677">
    <property type="term" value="F:DNA binding"/>
    <property type="evidence" value="ECO:0007669"/>
    <property type="project" value="UniProtKB-KW"/>
</dbReference>
<dbReference type="InterPro" id="IPR036388">
    <property type="entry name" value="WH-like_DNA-bd_sf"/>
</dbReference>
<dbReference type="Pfam" id="PF01418">
    <property type="entry name" value="HTH_6"/>
    <property type="match status" value="1"/>
</dbReference>
<dbReference type="InterPro" id="IPR009057">
    <property type="entry name" value="Homeodomain-like_sf"/>
</dbReference>
<dbReference type="CDD" id="cd05013">
    <property type="entry name" value="SIS_RpiR"/>
    <property type="match status" value="1"/>
</dbReference>
<dbReference type="AlphaFoldDB" id="D4XVR9"/>
<dbReference type="RefSeq" id="WP_005683462.1">
    <property type="nucleotide sequence ID" value="NZ_ADNC01000011.1"/>
</dbReference>
<evidence type="ECO:0000256" key="2">
    <source>
        <dbReference type="ARBA" id="ARBA00023125"/>
    </source>
</evidence>
<feature type="domain" description="HTH rpiR-type" evidence="4">
    <location>
        <begin position="2"/>
        <end position="78"/>
    </location>
</feature>
<sequence length="288" mass="33209">MKNYEYKLKTKDIALTQGEKNLMKYFHEYNGDYFEDTIVELAEKANVSTSTISRFVKKVSFDTYKDFSKYINNRMEEFKISKDKENLTLADQVPEIIQRYTEKLHESITKDSVLKVMEIARFLVSAKRIVVFGTGLKSSVASNMATELTNIGLFADLVTNFNNLISIVANCDADDVLMVYSNKVSSLEYKFISSFAKSRNVKIIVITSMNTTDFDNDADIILSYGSVYFFNKFVTTRHDIFADIFTSMIVLEILNTSSLCSVNYRRAQGARQRWRLYQRSKSKKVIEE</sequence>
<dbReference type="InterPro" id="IPR001347">
    <property type="entry name" value="SIS_dom"/>
</dbReference>
<dbReference type="InterPro" id="IPR001387">
    <property type="entry name" value="Cro/C1-type_HTH"/>
</dbReference>
<dbReference type="PROSITE" id="PS51464">
    <property type="entry name" value="SIS"/>
    <property type="match status" value="1"/>
</dbReference>
<dbReference type="CDD" id="cd00093">
    <property type="entry name" value="HTH_XRE"/>
    <property type="match status" value="1"/>
</dbReference>
<dbReference type="EMBL" id="ADNC01000011">
    <property type="protein sequence ID" value="EFF41554.1"/>
    <property type="molecule type" value="Genomic_DNA"/>
</dbReference>
<dbReference type="PROSITE" id="PS00356">
    <property type="entry name" value="HTH_LACI_1"/>
    <property type="match status" value="1"/>
</dbReference>
<dbReference type="InterPro" id="IPR046348">
    <property type="entry name" value="SIS_dom_sf"/>
</dbReference>
<proteinExistence type="predicted"/>
<dbReference type="Pfam" id="PF01380">
    <property type="entry name" value="SIS"/>
    <property type="match status" value="1"/>
</dbReference>
<evidence type="ECO:0000313" key="7">
    <source>
        <dbReference type="Proteomes" id="UP000004757"/>
    </source>
</evidence>
<dbReference type="PANTHER" id="PTHR30514">
    <property type="entry name" value="GLUCOKINASE"/>
    <property type="match status" value="1"/>
</dbReference>
<dbReference type="OrthoDB" id="400060at2"/>
<dbReference type="Gene3D" id="3.40.50.10490">
    <property type="entry name" value="Glucose-6-phosphate isomerase like protein, domain 1"/>
    <property type="match status" value="1"/>
</dbReference>
<evidence type="ECO:0000256" key="1">
    <source>
        <dbReference type="ARBA" id="ARBA00023015"/>
    </source>
</evidence>
<dbReference type="InterPro" id="IPR035472">
    <property type="entry name" value="RpiR-like_SIS"/>
</dbReference>
<keyword evidence="7" id="KW-1185">Reference proteome</keyword>
<dbReference type="GO" id="GO:0003700">
    <property type="term" value="F:DNA-binding transcription factor activity"/>
    <property type="evidence" value="ECO:0007669"/>
    <property type="project" value="InterPro"/>
</dbReference>
<keyword evidence="1" id="KW-0805">Transcription regulation</keyword>
<dbReference type="Proteomes" id="UP000004757">
    <property type="component" value="Unassembled WGS sequence"/>
</dbReference>
<organism evidence="6 7">
    <name type="scientific">Mycoplasmopsis alligatoris A21JP2</name>
    <dbReference type="NCBI Taxonomy" id="747682"/>
    <lineage>
        <taxon>Bacteria</taxon>
        <taxon>Bacillati</taxon>
        <taxon>Mycoplasmatota</taxon>
        <taxon>Mycoplasmoidales</taxon>
        <taxon>Metamycoplasmataceae</taxon>
        <taxon>Mycoplasmopsis</taxon>
    </lineage>
</organism>
<evidence type="ECO:0000259" key="4">
    <source>
        <dbReference type="PROSITE" id="PS51071"/>
    </source>
</evidence>
<protein>
    <submittedName>
        <fullName evidence="6">SIS domain protein</fullName>
    </submittedName>
</protein>
<dbReference type="SUPFAM" id="SSF53697">
    <property type="entry name" value="SIS domain"/>
    <property type="match status" value="1"/>
</dbReference>
<accession>D4XVR9</accession>
<dbReference type="InterPro" id="IPR047640">
    <property type="entry name" value="RpiR-like"/>
</dbReference>
<dbReference type="GO" id="GO:1901135">
    <property type="term" value="P:carbohydrate derivative metabolic process"/>
    <property type="evidence" value="ECO:0007669"/>
    <property type="project" value="InterPro"/>
</dbReference>
<keyword evidence="3" id="KW-0804">Transcription</keyword>
<comment type="caution">
    <text evidence="6">The sequence shown here is derived from an EMBL/GenBank/DDBJ whole genome shotgun (WGS) entry which is preliminary data.</text>
</comment>
<dbReference type="PROSITE" id="PS51071">
    <property type="entry name" value="HTH_RPIR"/>
    <property type="match status" value="1"/>
</dbReference>
<dbReference type="STRING" id="747682.MALL_0206"/>
<dbReference type="SUPFAM" id="SSF46689">
    <property type="entry name" value="Homeodomain-like"/>
    <property type="match status" value="1"/>
</dbReference>
<feature type="domain" description="SIS" evidence="5">
    <location>
        <begin position="119"/>
        <end position="267"/>
    </location>
</feature>
<reference evidence="6 7" key="1">
    <citation type="submission" date="2010-03" db="EMBL/GenBank/DDBJ databases">
        <authorList>
            <person name="Glass J.I."/>
            <person name="Benders G.A."/>
            <person name="Durkin A.S."/>
            <person name="Farmerie W.G."/>
            <person name="Hlavinka K."/>
            <person name="Hostetler J."/>
            <person name="Jackson J."/>
            <person name="May M.A."/>
            <person name="Miller R.H."/>
            <person name="Paralanov V."/>
            <person name="Radune D."/>
            <person name="Szczypinski B."/>
            <person name="Brown D.R."/>
        </authorList>
    </citation>
    <scope>NUCLEOTIDE SEQUENCE [LARGE SCALE GENOMIC DNA]</scope>
    <source>
        <strain evidence="6 7">A21JP2</strain>
    </source>
</reference>